<organism evidence="1 2">
    <name type="scientific">Madurella fahalii</name>
    <dbReference type="NCBI Taxonomy" id="1157608"/>
    <lineage>
        <taxon>Eukaryota</taxon>
        <taxon>Fungi</taxon>
        <taxon>Dikarya</taxon>
        <taxon>Ascomycota</taxon>
        <taxon>Pezizomycotina</taxon>
        <taxon>Sordariomycetes</taxon>
        <taxon>Sordariomycetidae</taxon>
        <taxon>Sordariales</taxon>
        <taxon>Sordariales incertae sedis</taxon>
        <taxon>Madurella</taxon>
    </lineage>
</organism>
<name>A0ABQ0GT60_9PEZI</name>
<keyword evidence="2" id="KW-1185">Reference proteome</keyword>
<evidence type="ECO:0000313" key="2">
    <source>
        <dbReference type="Proteomes" id="UP001628179"/>
    </source>
</evidence>
<dbReference type="EMBL" id="BAAFSV010000006">
    <property type="protein sequence ID" value="GAB1320924.1"/>
    <property type="molecule type" value="Genomic_DNA"/>
</dbReference>
<evidence type="ECO:0000313" key="1">
    <source>
        <dbReference type="EMBL" id="GAB1320924.1"/>
    </source>
</evidence>
<sequence length="78" mass="9166">MSVDDIQFLERTKVLLKEKEPIIKTNIEHDLYEHELYFISQMFEENWQPRDTVIDYTEGTVNDVGLKQYAGDADAEKA</sequence>
<gene>
    <name evidence="1" type="ORF">MFIFM68171_11134</name>
</gene>
<comment type="caution">
    <text evidence="1">The sequence shown here is derived from an EMBL/GenBank/DDBJ whole genome shotgun (WGS) entry which is preliminary data.</text>
</comment>
<dbReference type="GeneID" id="98181876"/>
<dbReference type="RefSeq" id="XP_070922654.1">
    <property type="nucleotide sequence ID" value="XM_071066553.1"/>
</dbReference>
<dbReference type="Proteomes" id="UP001628179">
    <property type="component" value="Unassembled WGS sequence"/>
</dbReference>
<protein>
    <submittedName>
        <fullName evidence="1">Uncharacterized protein</fullName>
    </submittedName>
</protein>
<accession>A0ABQ0GT60</accession>
<reference evidence="1 2" key="1">
    <citation type="submission" date="2024-09" db="EMBL/GenBank/DDBJ databases">
        <title>Itraconazole resistance in Madurella fahalii resulting from another homologue of gene encoding cytochrome P450 14-alpha sterol demethylase (CYP51).</title>
        <authorList>
            <person name="Yoshioka I."/>
            <person name="Fahal A.H."/>
            <person name="Kaneko S."/>
            <person name="Yaguchi T."/>
        </authorList>
    </citation>
    <scope>NUCLEOTIDE SEQUENCE [LARGE SCALE GENOMIC DNA]</scope>
    <source>
        <strain evidence="1 2">IFM 68171</strain>
    </source>
</reference>
<proteinExistence type="predicted"/>